<name>A0AAV2GIV0_9ROSI</name>
<keyword evidence="3" id="KW-1185">Reference proteome</keyword>
<dbReference type="Proteomes" id="UP001497516">
    <property type="component" value="Chromosome 9"/>
</dbReference>
<feature type="region of interest" description="Disordered" evidence="1">
    <location>
        <begin position="1"/>
        <end position="23"/>
    </location>
</feature>
<protein>
    <submittedName>
        <fullName evidence="2">Uncharacterized protein</fullName>
    </submittedName>
</protein>
<evidence type="ECO:0000313" key="2">
    <source>
        <dbReference type="EMBL" id="CAL1410064.1"/>
    </source>
</evidence>
<accession>A0AAV2GIV0</accession>
<sequence length="96" mass="10443">MTVANSSPAGVLRNPPFALDDRRPPSPWQSVAWEVKVQSSLQLWGAKGGVMVSPKAVVRPGSEMERNLAWTTVTTFPVAIVAPFTLEVRVQSSLVR</sequence>
<proteinExistence type="predicted"/>
<evidence type="ECO:0000313" key="3">
    <source>
        <dbReference type="Proteomes" id="UP001497516"/>
    </source>
</evidence>
<dbReference type="EMBL" id="OZ034822">
    <property type="protein sequence ID" value="CAL1410064.1"/>
    <property type="molecule type" value="Genomic_DNA"/>
</dbReference>
<evidence type="ECO:0000256" key="1">
    <source>
        <dbReference type="SAM" id="MobiDB-lite"/>
    </source>
</evidence>
<gene>
    <name evidence="2" type="ORF">LTRI10_LOCUS49511</name>
</gene>
<dbReference type="AlphaFoldDB" id="A0AAV2GIV0"/>
<reference evidence="2 3" key="1">
    <citation type="submission" date="2024-04" db="EMBL/GenBank/DDBJ databases">
        <authorList>
            <person name="Fracassetti M."/>
        </authorList>
    </citation>
    <scope>NUCLEOTIDE SEQUENCE [LARGE SCALE GENOMIC DNA]</scope>
</reference>
<organism evidence="2 3">
    <name type="scientific">Linum trigynum</name>
    <dbReference type="NCBI Taxonomy" id="586398"/>
    <lineage>
        <taxon>Eukaryota</taxon>
        <taxon>Viridiplantae</taxon>
        <taxon>Streptophyta</taxon>
        <taxon>Embryophyta</taxon>
        <taxon>Tracheophyta</taxon>
        <taxon>Spermatophyta</taxon>
        <taxon>Magnoliopsida</taxon>
        <taxon>eudicotyledons</taxon>
        <taxon>Gunneridae</taxon>
        <taxon>Pentapetalae</taxon>
        <taxon>rosids</taxon>
        <taxon>fabids</taxon>
        <taxon>Malpighiales</taxon>
        <taxon>Linaceae</taxon>
        <taxon>Linum</taxon>
    </lineage>
</organism>